<gene>
    <name evidence="2" type="ORF">Pmgp_01495</name>
</gene>
<evidence type="ECO:0000256" key="1">
    <source>
        <dbReference type="SAM" id="Phobius"/>
    </source>
</evidence>
<dbReference type="EMBL" id="QFFZ01000012">
    <property type="protein sequence ID" value="TEB11699.1"/>
    <property type="molecule type" value="Genomic_DNA"/>
</dbReference>
<comment type="caution">
    <text evidence="2">The sequence shown here is derived from an EMBL/GenBank/DDBJ whole genome shotgun (WGS) entry which is preliminary data.</text>
</comment>
<feature type="transmembrane region" description="Helical" evidence="1">
    <location>
        <begin position="47"/>
        <end position="67"/>
    </location>
</feature>
<evidence type="ECO:0000313" key="2">
    <source>
        <dbReference type="EMBL" id="TEB11699.1"/>
    </source>
</evidence>
<feature type="transmembrane region" description="Helical" evidence="1">
    <location>
        <begin position="73"/>
        <end position="96"/>
    </location>
</feature>
<keyword evidence="1" id="KW-1133">Transmembrane helix</keyword>
<sequence>MSGLTHIVTATAIYSAGKGKIKTPFLLLLAFLSHFALDSVPHYEFSLFLNYAVSGFALFLLAIWSIVRQDFFYLAAGVLGVIPDANWILGISPLLMKIHSFMHFHKL</sequence>
<keyword evidence="3" id="KW-1185">Reference proteome</keyword>
<evidence type="ECO:0000313" key="3">
    <source>
        <dbReference type="Proteomes" id="UP000297597"/>
    </source>
</evidence>
<proteinExistence type="predicted"/>
<organism evidence="2 3">
    <name type="scientific">Pelotomaculum propionicicum</name>
    <dbReference type="NCBI Taxonomy" id="258475"/>
    <lineage>
        <taxon>Bacteria</taxon>
        <taxon>Bacillati</taxon>
        <taxon>Bacillota</taxon>
        <taxon>Clostridia</taxon>
        <taxon>Eubacteriales</taxon>
        <taxon>Desulfotomaculaceae</taxon>
        <taxon>Pelotomaculum</taxon>
    </lineage>
</organism>
<keyword evidence="1" id="KW-0472">Membrane</keyword>
<reference evidence="2 3" key="1">
    <citation type="journal article" date="2018" name="Environ. Microbiol.">
        <title>Novel energy conservation strategies and behaviour of Pelotomaculum schinkii driving syntrophic propionate catabolism.</title>
        <authorList>
            <person name="Hidalgo-Ahumada C.A.P."/>
            <person name="Nobu M.K."/>
            <person name="Narihiro T."/>
            <person name="Tamaki H."/>
            <person name="Liu W.T."/>
            <person name="Kamagata Y."/>
            <person name="Stams A.J.M."/>
            <person name="Imachi H."/>
            <person name="Sousa D.Z."/>
        </authorList>
    </citation>
    <scope>NUCLEOTIDE SEQUENCE [LARGE SCALE GENOMIC DNA]</scope>
    <source>
        <strain evidence="2 3">MGP</strain>
    </source>
</reference>
<dbReference type="Proteomes" id="UP000297597">
    <property type="component" value="Unassembled WGS sequence"/>
</dbReference>
<dbReference type="RefSeq" id="WP_134213371.1">
    <property type="nucleotide sequence ID" value="NZ_QFFZ01000012.1"/>
</dbReference>
<protein>
    <submittedName>
        <fullName evidence="2">Uncharacterized protein</fullName>
    </submittedName>
</protein>
<keyword evidence="1" id="KW-0812">Transmembrane</keyword>
<dbReference type="OrthoDB" id="2617635at2"/>
<dbReference type="AlphaFoldDB" id="A0A4Y7RSK2"/>
<feature type="transmembrane region" description="Helical" evidence="1">
    <location>
        <begin position="23"/>
        <end position="40"/>
    </location>
</feature>
<name>A0A4Y7RSK2_9FIRM</name>
<accession>A0A4Y7RSK2</accession>